<keyword evidence="11" id="KW-1185">Reference proteome</keyword>
<dbReference type="InterPro" id="IPR044281">
    <property type="entry name" value="IMP4/RPF1"/>
</dbReference>
<evidence type="ECO:0000256" key="2">
    <source>
        <dbReference type="ARBA" id="ARBA00022517"/>
    </source>
</evidence>
<feature type="region of interest" description="Disordered" evidence="8">
    <location>
        <begin position="1"/>
        <end position="64"/>
    </location>
</feature>
<evidence type="ECO:0000259" key="9">
    <source>
        <dbReference type="PROSITE" id="PS50833"/>
    </source>
</evidence>
<dbReference type="GO" id="GO:0005730">
    <property type="term" value="C:nucleolus"/>
    <property type="evidence" value="ECO:0007669"/>
    <property type="project" value="UniProtKB-SubCell"/>
</dbReference>
<dbReference type="GO" id="GO:0006364">
    <property type="term" value="P:rRNA processing"/>
    <property type="evidence" value="ECO:0007669"/>
    <property type="project" value="UniProtKB-KW"/>
</dbReference>
<dbReference type="EMBL" id="JBHFQA010000012">
    <property type="protein sequence ID" value="KAL2090115.1"/>
    <property type="molecule type" value="Genomic_DNA"/>
</dbReference>
<evidence type="ECO:0000256" key="5">
    <source>
        <dbReference type="ARBA" id="ARBA00040221"/>
    </source>
</evidence>
<dbReference type="Pfam" id="PF04427">
    <property type="entry name" value="Brix"/>
    <property type="match status" value="1"/>
</dbReference>
<accession>A0ABD1JTA1</accession>
<reference evidence="10 11" key="1">
    <citation type="submission" date="2024-09" db="EMBL/GenBank/DDBJ databases">
        <title>A chromosome-level genome assembly of Gray's grenadier anchovy, Coilia grayii.</title>
        <authorList>
            <person name="Fu Z."/>
        </authorList>
    </citation>
    <scope>NUCLEOTIDE SEQUENCE [LARGE SCALE GENOMIC DNA]</scope>
    <source>
        <strain evidence="10">G4</strain>
        <tissue evidence="10">Muscle</tissue>
    </source>
</reference>
<comment type="caution">
    <text evidence="10">The sequence shown here is derived from an EMBL/GenBank/DDBJ whole genome shotgun (WGS) entry which is preliminary data.</text>
</comment>
<dbReference type="SMART" id="SM00879">
    <property type="entry name" value="Brix"/>
    <property type="match status" value="1"/>
</dbReference>
<comment type="subcellular location">
    <subcellularLocation>
        <location evidence="1">Nucleus</location>
        <location evidence="1">Nucleolus</location>
    </subcellularLocation>
</comment>
<dbReference type="Gene3D" id="3.40.50.10480">
    <property type="entry name" value="Probable brix-domain ribosomal biogenesis protein"/>
    <property type="match status" value="1"/>
</dbReference>
<proteinExistence type="predicted"/>
<comment type="function">
    <text evidence="4">May be required for ribosome biogenesis.</text>
</comment>
<dbReference type="AlphaFoldDB" id="A0ABD1JTA1"/>
<evidence type="ECO:0000256" key="3">
    <source>
        <dbReference type="ARBA" id="ARBA00022552"/>
    </source>
</evidence>
<dbReference type="InterPro" id="IPR007109">
    <property type="entry name" value="Brix"/>
</dbReference>
<feature type="compositionally biased region" description="Basic residues" evidence="8">
    <location>
        <begin position="22"/>
        <end position="36"/>
    </location>
</feature>
<evidence type="ECO:0000256" key="8">
    <source>
        <dbReference type="SAM" id="MobiDB-lite"/>
    </source>
</evidence>
<protein>
    <recommendedName>
        <fullName evidence="5">Ribosome production factor 1</fullName>
    </recommendedName>
    <alternativeName>
        <fullName evidence="7">Brix domain-containing protein 5</fullName>
    </alternativeName>
    <alternativeName>
        <fullName evidence="6">Ribosome biogenesis protein RPF1</fullName>
    </alternativeName>
</protein>
<dbReference type="PANTHER" id="PTHR22734">
    <property type="entry name" value="U3 SMALL NUCLEOLAR RIBONUCLEOPROTEIN PROTEIN IMP4"/>
    <property type="match status" value="1"/>
</dbReference>
<evidence type="ECO:0000256" key="1">
    <source>
        <dbReference type="ARBA" id="ARBA00004604"/>
    </source>
</evidence>
<organism evidence="10 11">
    <name type="scientific">Coilia grayii</name>
    <name type="common">Gray's grenadier anchovy</name>
    <dbReference type="NCBI Taxonomy" id="363190"/>
    <lineage>
        <taxon>Eukaryota</taxon>
        <taxon>Metazoa</taxon>
        <taxon>Chordata</taxon>
        <taxon>Craniata</taxon>
        <taxon>Vertebrata</taxon>
        <taxon>Euteleostomi</taxon>
        <taxon>Actinopterygii</taxon>
        <taxon>Neopterygii</taxon>
        <taxon>Teleostei</taxon>
        <taxon>Clupei</taxon>
        <taxon>Clupeiformes</taxon>
        <taxon>Clupeoidei</taxon>
        <taxon>Engraulidae</taxon>
        <taxon>Coilinae</taxon>
        <taxon>Coilia</taxon>
    </lineage>
</organism>
<dbReference type="PANTHER" id="PTHR22734:SF3">
    <property type="entry name" value="RIBOSOME PRODUCTION FACTOR 1"/>
    <property type="match status" value="1"/>
</dbReference>
<name>A0ABD1JTA1_9TELE</name>
<dbReference type="SUPFAM" id="SSF52954">
    <property type="entry name" value="Class II aaRS ABD-related"/>
    <property type="match status" value="1"/>
</dbReference>
<keyword evidence="2" id="KW-0690">Ribosome biogenesis</keyword>
<dbReference type="FunFam" id="3.40.50.10480:FF:000002">
    <property type="entry name" value="Ribosome production factor 1"/>
    <property type="match status" value="1"/>
</dbReference>
<feature type="compositionally biased region" description="Acidic residues" evidence="8">
    <location>
        <begin position="9"/>
        <end position="18"/>
    </location>
</feature>
<dbReference type="PROSITE" id="PS50833">
    <property type="entry name" value="BRIX"/>
    <property type="match status" value="1"/>
</dbReference>
<dbReference type="Proteomes" id="UP001591681">
    <property type="component" value="Unassembled WGS sequence"/>
</dbReference>
<evidence type="ECO:0000256" key="7">
    <source>
        <dbReference type="ARBA" id="ARBA00043178"/>
    </source>
</evidence>
<evidence type="ECO:0000256" key="4">
    <source>
        <dbReference type="ARBA" id="ARBA00037314"/>
    </source>
</evidence>
<evidence type="ECO:0000313" key="11">
    <source>
        <dbReference type="Proteomes" id="UP001591681"/>
    </source>
</evidence>
<sequence>MDSTATAEENMDYGEESEEKTFKKKKDKGKKAAKVKKSQEQTMKKEETEPSSVDAAPSTAFPPTFSVSEIKNKQRRHLMFMKLKQEKRKLRLEIRKKRKKEREALGDKAPPKEVPKTIENQRIYDETTVIPEDEEVAFDEGTDEFSAYFNRLTNPKVLITTSDRPKTRTIQFCDQLATVIPDAHVYYRRGLALKRIVPQCVSRGFTYLMVINEDRKVPNGMVLCHLPDGPTAHFKISNVRLRKEMKRRGKEPTEHSPEVILNNFTTRLGHSIGRLFAALFPHDPQFVGRQVATFHNQRDFIFFRFHRYIFKNEKKVGIQELGPRFTLKLRSLQKGTFDSKFGEYEWVHKRHEMDTSRRKFHL</sequence>
<feature type="compositionally biased region" description="Basic and acidic residues" evidence="8">
    <location>
        <begin position="37"/>
        <end position="48"/>
    </location>
</feature>
<keyword evidence="3" id="KW-0698">rRNA processing</keyword>
<evidence type="ECO:0000313" key="10">
    <source>
        <dbReference type="EMBL" id="KAL2090115.1"/>
    </source>
</evidence>
<evidence type="ECO:0000256" key="6">
    <source>
        <dbReference type="ARBA" id="ARBA00042600"/>
    </source>
</evidence>
<gene>
    <name evidence="10" type="ORF">ACEWY4_014803</name>
</gene>
<feature type="domain" description="Brix" evidence="9">
    <location>
        <begin position="155"/>
        <end position="338"/>
    </location>
</feature>